<proteinExistence type="predicted"/>
<dbReference type="Gene3D" id="3.40.1090.10">
    <property type="entry name" value="Cytosolic phospholipase A2 catalytic domain"/>
    <property type="match status" value="1"/>
</dbReference>
<dbReference type="PANTHER" id="PTHR10728">
    <property type="entry name" value="CYTOSOLIC PHOSPHOLIPASE A2"/>
    <property type="match status" value="1"/>
</dbReference>
<evidence type="ECO:0000259" key="3">
    <source>
        <dbReference type="PROSITE" id="PS51210"/>
    </source>
</evidence>
<dbReference type="OrthoDB" id="9813090at2"/>
<name>V6DGW8_9BACT</name>
<dbReference type="PANTHER" id="PTHR10728:SF40">
    <property type="entry name" value="PATATIN FAMILY PROTEIN"/>
    <property type="match status" value="1"/>
</dbReference>
<dbReference type="AlphaFoldDB" id="V6DGW8"/>
<dbReference type="HOGENOM" id="CLU_011663_2_0_7"/>
<dbReference type="SUPFAM" id="SSF52151">
    <property type="entry name" value="FabD/lysophospholipase-like"/>
    <property type="match status" value="1"/>
</dbReference>
<accession>V6DGW8</accession>
<dbReference type="SMART" id="SM00022">
    <property type="entry name" value="PLAc"/>
    <property type="match status" value="1"/>
</dbReference>
<gene>
    <name evidence="4" type="ORF">BABL1_gene_172</name>
</gene>
<protein>
    <submittedName>
        <fullName evidence="4">Phospholipase A2 patain superfamily</fullName>
    </submittedName>
</protein>
<dbReference type="GO" id="GO:0005829">
    <property type="term" value="C:cytosol"/>
    <property type="evidence" value="ECO:0007669"/>
    <property type="project" value="TreeGrafter"/>
</dbReference>
<dbReference type="GO" id="GO:0046475">
    <property type="term" value="P:glycerophospholipid catabolic process"/>
    <property type="evidence" value="ECO:0007669"/>
    <property type="project" value="TreeGrafter"/>
</dbReference>
<evidence type="ECO:0000256" key="2">
    <source>
        <dbReference type="ARBA" id="ARBA00023098"/>
    </source>
</evidence>
<feature type="domain" description="PLA2c" evidence="3">
    <location>
        <begin position="52"/>
        <end position="533"/>
    </location>
</feature>
<sequence length="533" mass="61087">MKRLIFFYILIIFNFLFSENNLDNKEKKYRIIGGWSFYSLLKDIIKTEGTNVYNSTQARVRISTELSNQELNFLKNRDIKVKSAIENLISVKLNNNQVPRIALCFSGGGYRAMISTLGALAGLKLSGLLDTVTYISALSGSTWAISSIYGHNLDLFDNIRLVKEQVSKPLYLSVSIKFMLENSLYKLFYGQNCNMVGIWGVLLAETLFSDLNKGWFRYLNYQEQYNILTRLVKSDMPKFSDFRNKIDDGQMPMPICTSIVGDIDTNNRYEWVEYNPYEIGFIESNTFIPSWSFGRKFINGVSTDYSLELGLDYLMGIWGSAFTVSVKELLENYRDSISTALSKTLDLLTINNDKLHKFRLSPAKVSNFAYSLDKHNLKNYKRITLLDAGLACNLPIAPLIRKNRKIDIMIIFDYSTNVKSAVELKKAEIYAKDNGVKLPDIDYSNIGKINIFKDLNADIPIIIYMPLIKNSAYCVNFDPEDSIQNGYCSTFNLKYKTYQFDELLGLNQYNLISYSSEIVNLIETFLDNKLIIN</sequence>
<dbReference type="PATRIC" id="fig|673862.3.peg.730"/>
<dbReference type="InterPro" id="IPR016035">
    <property type="entry name" value="Acyl_Trfase/lysoPLipase"/>
</dbReference>
<reference evidence="4 5" key="1">
    <citation type="journal article" date="2015" name="Biol. Direct">
        <title>Babela massiliensis, a representative of a widespread bacterial phylum with unusual adaptations to parasitism in amoebae.</title>
        <authorList>
            <person name="Pagnier I."/>
            <person name="Yutin N."/>
            <person name="Croce O."/>
            <person name="Makarova K.S."/>
            <person name="Wolf Y.I."/>
            <person name="Benamar S."/>
            <person name="Raoult D."/>
            <person name="Koonin E.V."/>
            <person name="La Scola B."/>
        </authorList>
    </citation>
    <scope>NUCLEOTIDE SEQUENCE [LARGE SCALE GENOMIC DNA]</scope>
    <source>
        <strain evidence="5">BABL1</strain>
    </source>
</reference>
<evidence type="ECO:0000313" key="4">
    <source>
        <dbReference type="EMBL" id="CDK30842.1"/>
    </source>
</evidence>
<dbReference type="Proteomes" id="UP000018769">
    <property type="component" value="Chromosome I"/>
</dbReference>
<dbReference type="STRING" id="673862.BABL1_gene_172"/>
<keyword evidence="1" id="KW-0378">Hydrolase</keyword>
<evidence type="ECO:0000256" key="1">
    <source>
        <dbReference type="ARBA" id="ARBA00022801"/>
    </source>
</evidence>
<organism evidence="4 5">
    <name type="scientific">Candidatus Babela massiliensis</name>
    <dbReference type="NCBI Taxonomy" id="673862"/>
    <lineage>
        <taxon>Bacteria</taxon>
        <taxon>Candidatus Babelota</taxon>
        <taxon>Candidatus Babeliae</taxon>
        <taxon>Candidatus Babeliales</taxon>
        <taxon>Candidatus Babeliaceae</taxon>
        <taxon>Candidatus Babela</taxon>
    </lineage>
</organism>
<dbReference type="PROSITE" id="PS51210">
    <property type="entry name" value="PLA2C"/>
    <property type="match status" value="1"/>
</dbReference>
<keyword evidence="2" id="KW-0443">Lipid metabolism</keyword>
<evidence type="ECO:0000313" key="5">
    <source>
        <dbReference type="Proteomes" id="UP000018769"/>
    </source>
</evidence>
<dbReference type="InterPro" id="IPR002642">
    <property type="entry name" value="LysoPLipase_cat_dom"/>
</dbReference>
<dbReference type="GO" id="GO:0004623">
    <property type="term" value="F:phospholipase A2 activity"/>
    <property type="evidence" value="ECO:0007669"/>
    <property type="project" value="TreeGrafter"/>
</dbReference>
<dbReference type="KEGG" id="dpb:BABL1_gene_172"/>
<dbReference type="EMBL" id="HG793133">
    <property type="protein sequence ID" value="CDK30842.1"/>
    <property type="molecule type" value="Genomic_DNA"/>
</dbReference>
<keyword evidence="5" id="KW-1185">Reference proteome</keyword>
<dbReference type="RefSeq" id="WP_023792606.1">
    <property type="nucleotide sequence ID" value="NC_023003.1"/>
</dbReference>
<dbReference type="Pfam" id="PF01735">
    <property type="entry name" value="PLA2_B"/>
    <property type="match status" value="1"/>
</dbReference>